<dbReference type="Gene3D" id="1.10.260.40">
    <property type="entry name" value="lambda repressor-like DNA-binding domains"/>
    <property type="match status" value="1"/>
</dbReference>
<dbReference type="RefSeq" id="WP_013450032.1">
    <property type="nucleotide sequence ID" value="NC_014756.1"/>
</dbReference>
<geneLocation type="plasmid" evidence="3 4">
    <name>pSULKU03</name>
</geneLocation>
<dbReference type="InterPro" id="IPR010359">
    <property type="entry name" value="IrrE_HExxH"/>
</dbReference>
<organism evidence="3 4">
    <name type="scientific">Sulfuricurvum kujiense (strain ATCC BAA-921 / DSM 16994 / JCM 11577 / YK-1)</name>
    <dbReference type="NCBI Taxonomy" id="709032"/>
    <lineage>
        <taxon>Bacteria</taxon>
        <taxon>Pseudomonadati</taxon>
        <taxon>Campylobacterota</taxon>
        <taxon>Epsilonproteobacteria</taxon>
        <taxon>Campylobacterales</taxon>
        <taxon>Sulfurimonadaceae</taxon>
        <taxon>Sulfuricurvum</taxon>
    </lineage>
</organism>
<dbReference type="Pfam" id="PF01381">
    <property type="entry name" value="HTH_3"/>
    <property type="match status" value="1"/>
</dbReference>
<dbReference type="PANTHER" id="PTHR43236">
    <property type="entry name" value="ANTITOXIN HIGA1"/>
    <property type="match status" value="1"/>
</dbReference>
<dbReference type="SMART" id="SM00530">
    <property type="entry name" value="HTH_XRE"/>
    <property type="match status" value="1"/>
</dbReference>
<protein>
    <recommendedName>
        <fullName evidence="2">HTH cro/C1-type domain-containing protein</fullName>
    </recommendedName>
</protein>
<dbReference type="AlphaFoldDB" id="E4U405"/>
<evidence type="ECO:0000256" key="1">
    <source>
        <dbReference type="ARBA" id="ARBA00007227"/>
    </source>
</evidence>
<sequence length="354" mass="40159">MFGERIARARKTAGLSLRGLADQVGVSQTAIAKYEKNQIHPDSQMLLKLSQALGVKSGYFFRQQSVTLSKPEYRKKSSISQKQLDIIEGKILDQIERRLELEALFPKSPVHPFALVEGLPSVIGSYEDIEAIAEAVRNEWKLGMNPIPELIDVLESHGIRVFQVEDDGDGKFDGLMAHVGEHPVVVISSKWSGDRQRFTMAHELGHLLMHGRLNEGLNEEKACHRFAGALLVPKVAVQDELGTFRTKLEYRELLLLKQEYGISMSAALRRAYDLGIIKESYYKHVVIDFSQRGWRKNEPYPTKQEESHHFTQLIFHALAEEYIGESKAADLMNMSVMDFYHLRMIESNGASVHQ</sequence>
<gene>
    <name evidence="3" type="ordered locus">Sulku_2772</name>
</gene>
<dbReference type="OrthoDB" id="9794834at2"/>
<dbReference type="InterPro" id="IPR001387">
    <property type="entry name" value="Cro/C1-type_HTH"/>
</dbReference>
<dbReference type="GO" id="GO:0003677">
    <property type="term" value="F:DNA binding"/>
    <property type="evidence" value="ECO:0007669"/>
    <property type="project" value="InterPro"/>
</dbReference>
<dbReference type="KEGG" id="sku:Sulku_2772"/>
<dbReference type="InterPro" id="IPR052345">
    <property type="entry name" value="Rad_response_metalloprotease"/>
</dbReference>
<dbReference type="InterPro" id="IPR010982">
    <property type="entry name" value="Lambda_DNA-bd_dom_sf"/>
</dbReference>
<dbReference type="HOGENOM" id="CLU_053651_0_0_7"/>
<dbReference type="Gene3D" id="1.10.10.2910">
    <property type="match status" value="1"/>
</dbReference>
<keyword evidence="4" id="KW-1185">Reference proteome</keyword>
<accession>E4U405</accession>
<dbReference type="PANTHER" id="PTHR43236:SF1">
    <property type="entry name" value="BLL7220 PROTEIN"/>
    <property type="match status" value="1"/>
</dbReference>
<dbReference type="PROSITE" id="PS50943">
    <property type="entry name" value="HTH_CROC1"/>
    <property type="match status" value="1"/>
</dbReference>
<dbReference type="SUPFAM" id="SSF47413">
    <property type="entry name" value="lambda repressor-like DNA-binding domains"/>
    <property type="match status" value="1"/>
</dbReference>
<dbReference type="Pfam" id="PF06114">
    <property type="entry name" value="Peptidase_M78"/>
    <property type="match status" value="1"/>
</dbReference>
<evidence type="ECO:0000259" key="2">
    <source>
        <dbReference type="PROSITE" id="PS50943"/>
    </source>
</evidence>
<dbReference type="CDD" id="cd00093">
    <property type="entry name" value="HTH_XRE"/>
    <property type="match status" value="1"/>
</dbReference>
<evidence type="ECO:0000313" key="3">
    <source>
        <dbReference type="EMBL" id="ADR35421.1"/>
    </source>
</evidence>
<feature type="domain" description="HTH cro/C1-type" evidence="2">
    <location>
        <begin position="6"/>
        <end position="60"/>
    </location>
</feature>
<dbReference type="Proteomes" id="UP000008721">
    <property type="component" value="Plasmid pSULKU03"/>
</dbReference>
<evidence type="ECO:0000313" key="4">
    <source>
        <dbReference type="Proteomes" id="UP000008721"/>
    </source>
</evidence>
<comment type="similarity">
    <text evidence="1">Belongs to the short-chain fatty acyl-CoA assimilation regulator (ScfR) family.</text>
</comment>
<reference evidence="3 4" key="1">
    <citation type="journal article" date="2012" name="Stand. Genomic Sci.">
        <title>Complete genome sequence of the sulfur compounds oxidizing chemolithoautotroph Sulfuricurvum kujiense type strain (YK-1(T)).</title>
        <authorList>
            <person name="Han C."/>
            <person name="Kotsyurbenko O."/>
            <person name="Chertkov O."/>
            <person name="Held B."/>
            <person name="Lapidus A."/>
            <person name="Nolan M."/>
            <person name="Lucas S."/>
            <person name="Hammon N."/>
            <person name="Deshpande S."/>
            <person name="Cheng J.F."/>
            <person name="Tapia R."/>
            <person name="Goodwin L.A."/>
            <person name="Pitluck S."/>
            <person name="Liolios K."/>
            <person name="Pagani I."/>
            <person name="Ivanova N."/>
            <person name="Mavromatis K."/>
            <person name="Mikhailova N."/>
            <person name="Pati A."/>
            <person name="Chen A."/>
            <person name="Palaniappan K."/>
            <person name="Land M."/>
            <person name="Hauser L."/>
            <person name="Chang Y.J."/>
            <person name="Jeffries C.D."/>
            <person name="Brambilla E.M."/>
            <person name="Rohde M."/>
            <person name="Spring S."/>
            <person name="Sikorski J."/>
            <person name="Goker M."/>
            <person name="Woyke T."/>
            <person name="Bristow J."/>
            <person name="Eisen J.A."/>
            <person name="Markowitz V."/>
            <person name="Hugenholtz P."/>
            <person name="Kyrpides N.C."/>
            <person name="Klenk H.P."/>
            <person name="Detter J.C."/>
        </authorList>
    </citation>
    <scope>NUCLEOTIDE SEQUENCE [LARGE SCALE GENOMIC DNA]</scope>
    <source>
        <strain evidence="4">ATCC BAA-921 / DSM 16994 / JCM 11577 / YK-1</strain>
    </source>
</reference>
<name>E4U405_SULKY</name>
<keyword evidence="3" id="KW-0614">Plasmid</keyword>
<dbReference type="EMBL" id="CP002358">
    <property type="protein sequence ID" value="ADR35421.1"/>
    <property type="molecule type" value="Genomic_DNA"/>
</dbReference>
<proteinExistence type="inferred from homology"/>